<evidence type="ECO:0000313" key="8">
    <source>
        <dbReference type="EMBL" id="TPX78378.1"/>
    </source>
</evidence>
<dbReference type="OrthoDB" id="270293at2759"/>
<keyword evidence="5 6" id="KW-0472">Membrane</keyword>
<keyword evidence="2 6" id="KW-0812">Transmembrane</keyword>
<gene>
    <name evidence="8" type="ORF">CcCBS67573_g00376</name>
</gene>
<dbReference type="InterPro" id="IPR005052">
    <property type="entry name" value="Lectin_leg"/>
</dbReference>
<evidence type="ECO:0000256" key="6">
    <source>
        <dbReference type="SAM" id="Phobius"/>
    </source>
</evidence>
<evidence type="ECO:0000256" key="1">
    <source>
        <dbReference type="ARBA" id="ARBA00004479"/>
    </source>
</evidence>
<dbReference type="PANTHER" id="PTHR12223">
    <property type="entry name" value="VESICULAR MANNOSE-BINDING LECTIN"/>
    <property type="match status" value="1"/>
</dbReference>
<keyword evidence="9" id="KW-1185">Reference proteome</keyword>
<dbReference type="GO" id="GO:0000139">
    <property type="term" value="C:Golgi membrane"/>
    <property type="evidence" value="ECO:0007669"/>
    <property type="project" value="TreeGrafter"/>
</dbReference>
<sequence length="317" mass="35554">MLGNVTQTNSYPLHSFSLGWPFLDTPFNSKYWNYGGDTAVDNNRRRISLTRTDRKHQRGFLWTKNPLTGSAWVVDIEFKVHGTTGAFHGDGFAFWYTTEKEQTGPVFGSKHPWNGLGIFFDTFKNSHYHPFNFPYISVHVNDGSQLYHTESDGKQGEVGGCSSKFRNRDTPTFARIEYVKYDYMRVSVSVDGENTWTQCAYMENAVLPDNGYLGFTSHTGDATDTHDIMKVVATGLTNPKAYKLNMDHLAKVANIVKNQAHNFEGGSFDSQSGMFGEALLLVVGAAGLCLVGLGVFLMWKKKQDVDSQLGRGYAKRF</sequence>
<dbReference type="GO" id="GO:0006888">
    <property type="term" value="P:endoplasmic reticulum to Golgi vesicle-mediated transport"/>
    <property type="evidence" value="ECO:0007669"/>
    <property type="project" value="TreeGrafter"/>
</dbReference>
<dbReference type="EMBL" id="QEAP01000005">
    <property type="protein sequence ID" value="TPX78378.1"/>
    <property type="molecule type" value="Genomic_DNA"/>
</dbReference>
<evidence type="ECO:0000256" key="3">
    <source>
        <dbReference type="ARBA" id="ARBA00022729"/>
    </source>
</evidence>
<dbReference type="GO" id="GO:0030134">
    <property type="term" value="C:COPII-coated ER to Golgi transport vesicle"/>
    <property type="evidence" value="ECO:0007669"/>
    <property type="project" value="TreeGrafter"/>
</dbReference>
<evidence type="ECO:0000256" key="5">
    <source>
        <dbReference type="ARBA" id="ARBA00023136"/>
    </source>
</evidence>
<evidence type="ECO:0000256" key="4">
    <source>
        <dbReference type="ARBA" id="ARBA00022989"/>
    </source>
</evidence>
<feature type="domain" description="L-type lectin-like" evidence="7">
    <location>
        <begin position="10"/>
        <end position="236"/>
    </location>
</feature>
<keyword evidence="4 6" id="KW-1133">Transmembrane helix</keyword>
<feature type="transmembrane region" description="Helical" evidence="6">
    <location>
        <begin position="278"/>
        <end position="299"/>
    </location>
</feature>
<dbReference type="AlphaFoldDB" id="A0A507FSV0"/>
<dbReference type="CDD" id="cd07308">
    <property type="entry name" value="lectin_leg-like"/>
    <property type="match status" value="1"/>
</dbReference>
<dbReference type="Pfam" id="PF03388">
    <property type="entry name" value="Lectin_leg-like"/>
    <property type="match status" value="1"/>
</dbReference>
<dbReference type="PANTHER" id="PTHR12223:SF45">
    <property type="entry name" value="RE50040P"/>
    <property type="match status" value="1"/>
</dbReference>
<keyword evidence="3" id="KW-0732">Signal</keyword>
<comment type="caution">
    <text evidence="8">The sequence shown here is derived from an EMBL/GenBank/DDBJ whole genome shotgun (WGS) entry which is preliminary data.</text>
</comment>
<dbReference type="GO" id="GO:0005793">
    <property type="term" value="C:endoplasmic reticulum-Golgi intermediate compartment"/>
    <property type="evidence" value="ECO:0007669"/>
    <property type="project" value="TreeGrafter"/>
</dbReference>
<dbReference type="Proteomes" id="UP000320333">
    <property type="component" value="Unassembled WGS sequence"/>
</dbReference>
<reference evidence="8 9" key="1">
    <citation type="journal article" date="2019" name="Sci. Rep.">
        <title>Comparative genomics of chytrid fungi reveal insights into the obligate biotrophic and pathogenic lifestyle of Synchytrium endobioticum.</title>
        <authorList>
            <person name="van de Vossenberg B.T.L.H."/>
            <person name="Warris S."/>
            <person name="Nguyen H.D.T."/>
            <person name="van Gent-Pelzer M.P.E."/>
            <person name="Joly D.L."/>
            <person name="van de Geest H.C."/>
            <person name="Bonants P.J.M."/>
            <person name="Smith D.S."/>
            <person name="Levesque C.A."/>
            <person name="van der Lee T.A.J."/>
        </authorList>
    </citation>
    <scope>NUCLEOTIDE SEQUENCE [LARGE SCALE GENOMIC DNA]</scope>
    <source>
        <strain evidence="8 9">CBS 675.73</strain>
    </source>
</reference>
<comment type="subcellular location">
    <subcellularLocation>
        <location evidence="1">Membrane</location>
        <topology evidence="1">Single-pass type I membrane protein</topology>
    </subcellularLocation>
</comment>
<dbReference type="GO" id="GO:0005537">
    <property type="term" value="F:D-mannose binding"/>
    <property type="evidence" value="ECO:0007669"/>
    <property type="project" value="TreeGrafter"/>
</dbReference>
<dbReference type="GO" id="GO:0005789">
    <property type="term" value="C:endoplasmic reticulum membrane"/>
    <property type="evidence" value="ECO:0007669"/>
    <property type="project" value="TreeGrafter"/>
</dbReference>
<dbReference type="PROSITE" id="PS51328">
    <property type="entry name" value="L_LECTIN_LIKE"/>
    <property type="match status" value="1"/>
</dbReference>
<name>A0A507FSV0_9FUNG</name>
<dbReference type="STRING" id="246404.A0A507FSV0"/>
<organism evidence="8 9">
    <name type="scientific">Chytriomyces confervae</name>
    <dbReference type="NCBI Taxonomy" id="246404"/>
    <lineage>
        <taxon>Eukaryota</taxon>
        <taxon>Fungi</taxon>
        <taxon>Fungi incertae sedis</taxon>
        <taxon>Chytridiomycota</taxon>
        <taxon>Chytridiomycota incertae sedis</taxon>
        <taxon>Chytridiomycetes</taxon>
        <taxon>Chytridiales</taxon>
        <taxon>Chytriomycetaceae</taxon>
        <taxon>Chytriomyces</taxon>
    </lineage>
</organism>
<protein>
    <recommendedName>
        <fullName evidence="7">L-type lectin-like domain-containing protein</fullName>
    </recommendedName>
</protein>
<accession>A0A507FSV0</accession>
<evidence type="ECO:0000256" key="2">
    <source>
        <dbReference type="ARBA" id="ARBA00022692"/>
    </source>
</evidence>
<dbReference type="SUPFAM" id="SSF49899">
    <property type="entry name" value="Concanavalin A-like lectins/glucanases"/>
    <property type="match status" value="1"/>
</dbReference>
<evidence type="ECO:0000259" key="7">
    <source>
        <dbReference type="PROSITE" id="PS51328"/>
    </source>
</evidence>
<dbReference type="InterPro" id="IPR013320">
    <property type="entry name" value="ConA-like_dom_sf"/>
</dbReference>
<dbReference type="InterPro" id="IPR051136">
    <property type="entry name" value="Intracellular_Lectin-GPT"/>
</dbReference>
<dbReference type="Gene3D" id="2.60.120.200">
    <property type="match status" value="1"/>
</dbReference>
<evidence type="ECO:0000313" key="9">
    <source>
        <dbReference type="Proteomes" id="UP000320333"/>
    </source>
</evidence>
<proteinExistence type="predicted"/>